<proteinExistence type="predicted"/>
<feature type="domain" description="DNA binding HTH" evidence="1">
    <location>
        <begin position="32"/>
        <end position="66"/>
    </location>
</feature>
<dbReference type="Gene3D" id="1.10.260.40">
    <property type="entry name" value="lambda repressor-like DNA-binding domains"/>
    <property type="match status" value="1"/>
</dbReference>
<dbReference type="InterPro" id="IPR001387">
    <property type="entry name" value="Cro/C1-type_HTH"/>
</dbReference>
<name>A0A410NTL0_BREDI</name>
<accession>A0A410NTL0</accession>
<dbReference type="GO" id="GO:0043565">
    <property type="term" value="F:sequence-specific DNA binding"/>
    <property type="evidence" value="ECO:0007669"/>
    <property type="project" value="InterPro"/>
</dbReference>
<sequence>MIASSATLSGPLSSSPLQREAYMSNELRDQTAQIIRSIMEQQGWSASQTAREAGLSPSTLTRALDEDSPFTPSSATLQKLMQLALKMRNESADEYWSTLDDVSRTATRLALVTGEPIPVAGAVEWGAWRDTLLQKPQTGRSISLFDSSWLSKSIAIYEVADDVSDPSYKAGSFLVVGSHKEETIYDQDVFLCRRIVSFFGGSKYQLSLWEYRPSSEGEGRELVCRALPAQDFDPDAAGDEEKAHRYQFEILGVVLASYQPREARMRQPRPMPTPFDD</sequence>
<evidence type="ECO:0000313" key="2">
    <source>
        <dbReference type="EMBL" id="QAT13323.1"/>
    </source>
</evidence>
<gene>
    <name evidence="2" type="ORF">EQG53_02555</name>
    <name evidence="3" type="ORF">I6H83_02400</name>
</gene>
<dbReference type="InterPro" id="IPR002197">
    <property type="entry name" value="HTH_Fis"/>
</dbReference>
<dbReference type="EMBL" id="CP035093">
    <property type="protein sequence ID" value="QAT13323.1"/>
    <property type="molecule type" value="Genomic_DNA"/>
</dbReference>
<evidence type="ECO:0000313" key="3">
    <source>
        <dbReference type="EMBL" id="QQB89315.1"/>
    </source>
</evidence>
<dbReference type="EMBL" id="CP066026">
    <property type="protein sequence ID" value="QQB89315.1"/>
    <property type="molecule type" value="Genomic_DNA"/>
</dbReference>
<dbReference type="Pfam" id="PF02954">
    <property type="entry name" value="HTH_8"/>
    <property type="match status" value="1"/>
</dbReference>
<reference evidence="2 4" key="1">
    <citation type="submission" date="2019-01" db="EMBL/GenBank/DDBJ databases">
        <title>Brevundimonas diminuta Genome sequencing and assembly.</title>
        <authorList>
            <person name="Chen H."/>
        </authorList>
    </citation>
    <scope>NUCLEOTIDE SEQUENCE [LARGE SCALE GENOMIC DNA]</scope>
    <source>
        <strain evidence="2">ATCC</strain>
        <strain evidence="4">ATCC(B) 19146</strain>
    </source>
</reference>
<protein>
    <recommendedName>
        <fullName evidence="1">DNA binding HTH domain-containing protein</fullName>
    </recommendedName>
</protein>
<dbReference type="CDD" id="cd00093">
    <property type="entry name" value="HTH_XRE"/>
    <property type="match status" value="1"/>
</dbReference>
<evidence type="ECO:0000313" key="5">
    <source>
        <dbReference type="Proteomes" id="UP000596117"/>
    </source>
</evidence>
<dbReference type="Proteomes" id="UP000287388">
    <property type="component" value="Chromosome"/>
</dbReference>
<evidence type="ECO:0000259" key="1">
    <source>
        <dbReference type="Pfam" id="PF02954"/>
    </source>
</evidence>
<dbReference type="KEGG" id="bdm:EQG53_02555"/>
<keyword evidence="5" id="KW-1185">Reference proteome</keyword>
<dbReference type="RefSeq" id="WP_128719021.1">
    <property type="nucleotide sequence ID" value="NZ_BJNC01000017.1"/>
</dbReference>
<organism evidence="2 4">
    <name type="scientific">Brevundimonas diminuta</name>
    <name type="common">Pseudomonas diminuta</name>
    <dbReference type="NCBI Taxonomy" id="293"/>
    <lineage>
        <taxon>Bacteria</taxon>
        <taxon>Pseudomonadati</taxon>
        <taxon>Pseudomonadota</taxon>
        <taxon>Alphaproteobacteria</taxon>
        <taxon>Caulobacterales</taxon>
        <taxon>Caulobacteraceae</taxon>
        <taxon>Brevundimonas</taxon>
    </lineage>
</organism>
<evidence type="ECO:0000313" key="4">
    <source>
        <dbReference type="Proteomes" id="UP000287388"/>
    </source>
</evidence>
<dbReference type="InterPro" id="IPR010982">
    <property type="entry name" value="Lambda_DNA-bd_dom_sf"/>
</dbReference>
<reference evidence="3 5" key="2">
    <citation type="submission" date="2020-12" db="EMBL/GenBank/DDBJ databases">
        <title>FDA dAtabase for Regulatory Grade micrObial Sequences (FDA-ARGOS): Supporting development and validation of Infectious Disease Dx tests.</title>
        <authorList>
            <person name="Kerrigan L."/>
            <person name="Long C."/>
            <person name="Tallon L."/>
            <person name="Sadzewicz L."/>
            <person name="Zhao X."/>
            <person name="Boylan J."/>
            <person name="Ott S."/>
            <person name="Bowen H."/>
            <person name="Vavikolanu K."/>
            <person name="Mehta A."/>
            <person name="Aluvathingal J."/>
            <person name="Nadendla S."/>
            <person name="Yan Y."/>
            <person name="Sichtig H."/>
        </authorList>
    </citation>
    <scope>NUCLEOTIDE SEQUENCE [LARGE SCALE GENOMIC DNA]</scope>
    <source>
        <strain evidence="3 5">FDAARGOS_1026</strain>
    </source>
</reference>
<dbReference type="AlphaFoldDB" id="A0A410NTL0"/>
<dbReference type="Proteomes" id="UP000596117">
    <property type="component" value="Chromosome"/>
</dbReference>